<dbReference type="AlphaFoldDB" id="A0AA38G452"/>
<organism evidence="1 2">
    <name type="scientific">Taxus chinensis</name>
    <name type="common">Chinese yew</name>
    <name type="synonym">Taxus wallichiana var. chinensis</name>
    <dbReference type="NCBI Taxonomy" id="29808"/>
    <lineage>
        <taxon>Eukaryota</taxon>
        <taxon>Viridiplantae</taxon>
        <taxon>Streptophyta</taxon>
        <taxon>Embryophyta</taxon>
        <taxon>Tracheophyta</taxon>
        <taxon>Spermatophyta</taxon>
        <taxon>Pinopsida</taxon>
        <taxon>Pinidae</taxon>
        <taxon>Conifers II</taxon>
        <taxon>Cupressales</taxon>
        <taxon>Taxaceae</taxon>
        <taxon>Taxus</taxon>
    </lineage>
</organism>
<accession>A0AA38G452</accession>
<proteinExistence type="predicted"/>
<reference evidence="1 2" key="1">
    <citation type="journal article" date="2021" name="Nat. Plants">
        <title>The Taxus genome provides insights into paclitaxel biosynthesis.</title>
        <authorList>
            <person name="Xiong X."/>
            <person name="Gou J."/>
            <person name="Liao Q."/>
            <person name="Li Y."/>
            <person name="Zhou Q."/>
            <person name="Bi G."/>
            <person name="Li C."/>
            <person name="Du R."/>
            <person name="Wang X."/>
            <person name="Sun T."/>
            <person name="Guo L."/>
            <person name="Liang H."/>
            <person name="Lu P."/>
            <person name="Wu Y."/>
            <person name="Zhang Z."/>
            <person name="Ro D.K."/>
            <person name="Shang Y."/>
            <person name="Huang S."/>
            <person name="Yan J."/>
        </authorList>
    </citation>
    <scope>NUCLEOTIDE SEQUENCE [LARGE SCALE GENOMIC DNA]</scope>
    <source>
        <strain evidence="1">Ta-2019</strain>
    </source>
</reference>
<feature type="non-terminal residue" evidence="1">
    <location>
        <position position="1"/>
    </location>
</feature>
<gene>
    <name evidence="1" type="ORF">KI387_024559</name>
</gene>
<dbReference type="Proteomes" id="UP000824469">
    <property type="component" value="Unassembled WGS sequence"/>
</dbReference>
<name>A0AA38G452_TAXCH</name>
<dbReference type="EMBL" id="JAHRHJ020000005">
    <property type="protein sequence ID" value="KAH9315932.1"/>
    <property type="molecule type" value="Genomic_DNA"/>
</dbReference>
<evidence type="ECO:0000313" key="1">
    <source>
        <dbReference type="EMBL" id="KAH9315932.1"/>
    </source>
</evidence>
<protein>
    <submittedName>
        <fullName evidence="1">Uncharacterized protein</fullName>
    </submittedName>
</protein>
<sequence>VRYLLGVLHICKMSSQSETVSGNPKIFIEKDSVSGLEKIKISGPKGSSAEAVFKPPKPIRGGIAICFPQ</sequence>
<feature type="non-terminal residue" evidence="1">
    <location>
        <position position="69"/>
    </location>
</feature>
<comment type="caution">
    <text evidence="1">The sequence shown here is derived from an EMBL/GenBank/DDBJ whole genome shotgun (WGS) entry which is preliminary data.</text>
</comment>
<evidence type="ECO:0000313" key="2">
    <source>
        <dbReference type="Proteomes" id="UP000824469"/>
    </source>
</evidence>
<keyword evidence="2" id="KW-1185">Reference proteome</keyword>